<dbReference type="InterPro" id="IPR015424">
    <property type="entry name" value="PyrdxlP-dep_Trfase"/>
</dbReference>
<dbReference type="EMBL" id="CAFBLJ010000040">
    <property type="protein sequence ID" value="CAB4869299.1"/>
    <property type="molecule type" value="Genomic_DNA"/>
</dbReference>
<dbReference type="InterPro" id="IPR051446">
    <property type="entry name" value="HTH_trans_reg/aminotransferase"/>
</dbReference>
<dbReference type="EMBL" id="CAFBPS010000027">
    <property type="protein sequence ID" value="CAB5025910.1"/>
    <property type="molecule type" value="Genomic_DNA"/>
</dbReference>
<dbReference type="EMBL" id="CAFBMF010000034">
    <property type="protein sequence ID" value="CAB4896766.1"/>
    <property type="molecule type" value="Genomic_DNA"/>
</dbReference>
<organism evidence="8">
    <name type="scientific">freshwater metagenome</name>
    <dbReference type="NCBI Taxonomy" id="449393"/>
    <lineage>
        <taxon>unclassified sequences</taxon>
        <taxon>metagenomes</taxon>
        <taxon>ecological metagenomes</taxon>
    </lineage>
</organism>
<dbReference type="EMBL" id="CAFAAL010000143">
    <property type="protein sequence ID" value="CAB4813323.1"/>
    <property type="molecule type" value="Genomic_DNA"/>
</dbReference>
<sequence length="461" mass="49100">MITDSSTLEIANGINDRSARGIATAIGRMISSGELVIGTQLPTVRQLSRKLGVSPTTVGEAWRSLAEVGAIETLGRNGSFVRQPTGPGGPRRYRQVAADSDHRGHFALDLSTGTPDSTLLPDLRTALARVSSQTLTSSYLDHPVLPQLEEALRHRWPFVPEELTVVDGAMDALDRIAQVVVRLGDRVVVEHPTFPPLLDLLEKIGADVIGIEVDAQGMNVEALTAALEQKPTALFLQPRAQNPTGVTMTAQRAKQIADAIIASGHSESITIIEDDHAGDIAVGELNSIGNYLPTRTVHIRSYSKSHGPDLRLAAVGGAGDVISAAANRRLLGPGWSSRILQAVLLELLDDQATLEALSHARDEYSRRRREVVQILNERNVFSTGTDGINLWVRVSDERSALMTLAAQGIGAAPGTPFLVNAHPDSMRLTVGLLGAASDLEATAQAIALAATTSGSGRRGQR</sequence>
<evidence type="ECO:0000313" key="8">
    <source>
        <dbReference type="EMBL" id="CAB4789062.1"/>
    </source>
</evidence>
<dbReference type="PANTHER" id="PTHR46577:SF2">
    <property type="entry name" value="TRANSCRIPTIONAL REGULATORY PROTEIN"/>
    <property type="match status" value="1"/>
</dbReference>
<keyword evidence="2" id="KW-0663">Pyridoxal phosphate</keyword>
<dbReference type="PANTHER" id="PTHR46577">
    <property type="entry name" value="HTH-TYPE TRANSCRIPTIONAL REGULATORY PROTEIN GABR"/>
    <property type="match status" value="1"/>
</dbReference>
<evidence type="ECO:0000313" key="9">
    <source>
        <dbReference type="EMBL" id="CAB4813323.1"/>
    </source>
</evidence>
<evidence type="ECO:0000256" key="5">
    <source>
        <dbReference type="ARBA" id="ARBA00023163"/>
    </source>
</evidence>
<feature type="domain" description="HTH gntR-type" evidence="6">
    <location>
        <begin position="16"/>
        <end position="84"/>
    </location>
</feature>
<dbReference type="CDD" id="cd07377">
    <property type="entry name" value="WHTH_GntR"/>
    <property type="match status" value="1"/>
</dbReference>
<reference evidence="8" key="1">
    <citation type="submission" date="2020-05" db="EMBL/GenBank/DDBJ databases">
        <authorList>
            <person name="Chiriac C."/>
            <person name="Salcher M."/>
            <person name="Ghai R."/>
            <person name="Kavagutti S V."/>
        </authorList>
    </citation>
    <scope>NUCLEOTIDE SEQUENCE</scope>
</reference>
<dbReference type="Pfam" id="PF00392">
    <property type="entry name" value="GntR"/>
    <property type="match status" value="1"/>
</dbReference>
<dbReference type="SUPFAM" id="SSF53383">
    <property type="entry name" value="PLP-dependent transferases"/>
    <property type="match status" value="1"/>
</dbReference>
<evidence type="ECO:0000256" key="4">
    <source>
        <dbReference type="ARBA" id="ARBA00023125"/>
    </source>
</evidence>
<protein>
    <submittedName>
        <fullName evidence="8">Unannotated protein</fullName>
    </submittedName>
</protein>
<evidence type="ECO:0000313" key="10">
    <source>
        <dbReference type="EMBL" id="CAB4869299.1"/>
    </source>
</evidence>
<accession>A0A6J6WW32</accession>
<dbReference type="InterPro" id="IPR004839">
    <property type="entry name" value="Aminotransferase_I/II_large"/>
</dbReference>
<dbReference type="InterPro" id="IPR036388">
    <property type="entry name" value="WH-like_DNA-bd_sf"/>
</dbReference>
<evidence type="ECO:0000313" key="7">
    <source>
        <dbReference type="EMBL" id="CAB4718912.1"/>
    </source>
</evidence>
<dbReference type="SMART" id="SM00345">
    <property type="entry name" value="HTH_GNTR"/>
    <property type="match status" value="1"/>
</dbReference>
<evidence type="ECO:0000256" key="2">
    <source>
        <dbReference type="ARBA" id="ARBA00022898"/>
    </source>
</evidence>
<dbReference type="InterPro" id="IPR036390">
    <property type="entry name" value="WH_DNA-bd_sf"/>
</dbReference>
<dbReference type="AlphaFoldDB" id="A0A6J6WW32"/>
<dbReference type="GO" id="GO:0030170">
    <property type="term" value="F:pyridoxal phosphate binding"/>
    <property type="evidence" value="ECO:0007669"/>
    <property type="project" value="InterPro"/>
</dbReference>
<dbReference type="PROSITE" id="PS50949">
    <property type="entry name" value="HTH_GNTR"/>
    <property type="match status" value="1"/>
</dbReference>
<dbReference type="InterPro" id="IPR015421">
    <property type="entry name" value="PyrdxlP-dep_Trfase_major"/>
</dbReference>
<evidence type="ECO:0000313" key="12">
    <source>
        <dbReference type="EMBL" id="CAB5025910.1"/>
    </source>
</evidence>
<gene>
    <name evidence="7" type="ORF">UFOPK2658_00880</name>
    <name evidence="8" type="ORF">UFOPK2880_01907</name>
    <name evidence="9" type="ORF">UFOPK3004_01380</name>
    <name evidence="10" type="ORF">UFOPK3304_00906</name>
    <name evidence="11" type="ORF">UFOPK3494_00716</name>
    <name evidence="12" type="ORF">UFOPK4134_00566</name>
</gene>
<dbReference type="GO" id="GO:0003677">
    <property type="term" value="F:DNA binding"/>
    <property type="evidence" value="ECO:0007669"/>
    <property type="project" value="UniProtKB-KW"/>
</dbReference>
<name>A0A6J6WW32_9ZZZZ</name>
<dbReference type="InterPro" id="IPR000524">
    <property type="entry name" value="Tscrpt_reg_HTH_GntR"/>
</dbReference>
<keyword evidence="5" id="KW-0804">Transcription</keyword>
<dbReference type="CDD" id="cd00609">
    <property type="entry name" value="AAT_like"/>
    <property type="match status" value="1"/>
</dbReference>
<dbReference type="EMBL" id="CAEZYH010000029">
    <property type="protein sequence ID" value="CAB4718912.1"/>
    <property type="molecule type" value="Genomic_DNA"/>
</dbReference>
<dbReference type="SUPFAM" id="SSF46785">
    <property type="entry name" value="Winged helix' DNA-binding domain"/>
    <property type="match status" value="1"/>
</dbReference>
<dbReference type="GO" id="GO:0003700">
    <property type="term" value="F:DNA-binding transcription factor activity"/>
    <property type="evidence" value="ECO:0007669"/>
    <property type="project" value="InterPro"/>
</dbReference>
<proteinExistence type="inferred from homology"/>
<evidence type="ECO:0000313" key="11">
    <source>
        <dbReference type="EMBL" id="CAB4896766.1"/>
    </source>
</evidence>
<comment type="similarity">
    <text evidence="1">In the C-terminal section; belongs to the class-I pyridoxal-phosphate-dependent aminotransferase family.</text>
</comment>
<evidence type="ECO:0000259" key="6">
    <source>
        <dbReference type="PROSITE" id="PS50949"/>
    </source>
</evidence>
<dbReference type="EMBL" id="CAEZZP010000198">
    <property type="protein sequence ID" value="CAB4789062.1"/>
    <property type="molecule type" value="Genomic_DNA"/>
</dbReference>
<dbReference type="Pfam" id="PF00155">
    <property type="entry name" value="Aminotran_1_2"/>
    <property type="match status" value="1"/>
</dbReference>
<evidence type="ECO:0000256" key="1">
    <source>
        <dbReference type="ARBA" id="ARBA00005384"/>
    </source>
</evidence>
<dbReference type="Gene3D" id="3.40.640.10">
    <property type="entry name" value="Type I PLP-dependent aspartate aminotransferase-like (Major domain)"/>
    <property type="match status" value="1"/>
</dbReference>
<keyword evidence="4" id="KW-0238">DNA-binding</keyword>
<keyword evidence="3" id="KW-0805">Transcription regulation</keyword>
<dbReference type="Gene3D" id="1.10.10.10">
    <property type="entry name" value="Winged helix-like DNA-binding domain superfamily/Winged helix DNA-binding domain"/>
    <property type="match status" value="1"/>
</dbReference>
<evidence type="ECO:0000256" key="3">
    <source>
        <dbReference type="ARBA" id="ARBA00023015"/>
    </source>
</evidence>